<protein>
    <recommendedName>
        <fullName evidence="3">STY4199-like HEPN domain-containing protein</fullName>
    </recommendedName>
</protein>
<evidence type="ECO:0000256" key="1">
    <source>
        <dbReference type="SAM" id="MobiDB-lite"/>
    </source>
</evidence>
<evidence type="ECO:0000313" key="7">
    <source>
        <dbReference type="Proteomes" id="UP000683579"/>
    </source>
</evidence>
<dbReference type="InterPro" id="IPR040816">
    <property type="entry name" value="STY4199_HEPN_dom"/>
</dbReference>
<dbReference type="RefSeq" id="WP_040231651.1">
    <property type="nucleotide sequence ID" value="NZ_CDHL01000027.1"/>
</dbReference>
<keyword evidence="2" id="KW-0812">Transmembrane</keyword>
<keyword evidence="2" id="KW-0472">Membrane</keyword>
<evidence type="ECO:0000256" key="2">
    <source>
        <dbReference type="SAM" id="Phobius"/>
    </source>
</evidence>
<accession>A0A6N6K6T0</accession>
<dbReference type="EMBL" id="QRDC01000010">
    <property type="protein sequence ID" value="KAA1277458.1"/>
    <property type="molecule type" value="Genomic_DNA"/>
</dbReference>
<gene>
    <name evidence="4" type="ORF">DXF85_12945</name>
    <name evidence="5" type="ORF">I6L54_02465</name>
</gene>
<dbReference type="Proteomes" id="UP000468420">
    <property type="component" value="Unassembled WGS sequence"/>
</dbReference>
<reference evidence="4 6" key="1">
    <citation type="submission" date="2018-08" db="EMBL/GenBank/DDBJ databases">
        <title>Complete genomic analysis of a Citrobacter pasteurii isolated from cockles (Cerastoderma edule) containing a new chromosomic qnrB allele.</title>
        <authorList>
            <person name="Rodrigues A."/>
            <person name="Baptista T."/>
            <person name="Quesada A."/>
            <person name="Campos M.J."/>
        </authorList>
    </citation>
    <scope>NUCLEOTIDE SEQUENCE [LARGE SCALE GENOMIC DNA]</scope>
    <source>
        <strain evidence="4 6">BA18</strain>
    </source>
</reference>
<dbReference type="EMBL" id="CP077262">
    <property type="protein sequence ID" value="QXA45316.1"/>
    <property type="molecule type" value="Genomic_DNA"/>
</dbReference>
<keyword evidence="2" id="KW-1133">Transmembrane helix</keyword>
<evidence type="ECO:0000313" key="6">
    <source>
        <dbReference type="Proteomes" id="UP000468420"/>
    </source>
</evidence>
<evidence type="ECO:0000313" key="5">
    <source>
        <dbReference type="EMBL" id="QXA45316.1"/>
    </source>
</evidence>
<feature type="transmembrane region" description="Helical" evidence="2">
    <location>
        <begin position="338"/>
        <end position="359"/>
    </location>
</feature>
<feature type="region of interest" description="Disordered" evidence="1">
    <location>
        <begin position="301"/>
        <end position="330"/>
    </location>
</feature>
<dbReference type="AlphaFoldDB" id="A0A6N6K6T0"/>
<dbReference type="Proteomes" id="UP000683579">
    <property type="component" value="Chromosome"/>
</dbReference>
<proteinExistence type="predicted"/>
<reference evidence="5 7" key="2">
    <citation type="submission" date="2021-06" db="EMBL/GenBank/DDBJ databases">
        <title>FDA dAtabase for Regulatory Grade micrObial Sequences (FDA-ARGOS): Supporting development and validation of Infectious Disease Dx tests.</title>
        <authorList>
            <person name="Sproer C."/>
            <person name="Gronow S."/>
            <person name="Severitt S."/>
            <person name="Schroder I."/>
            <person name="Tallon L."/>
            <person name="Sadzewicz L."/>
            <person name="Zhao X."/>
            <person name="Boylan J."/>
            <person name="Ott S."/>
            <person name="Bowen H."/>
            <person name="Vavikolanu K."/>
            <person name="Mehta A."/>
            <person name="Aluvathingal J."/>
            <person name="Nadendla S."/>
            <person name="Lowell S."/>
            <person name="Myers T."/>
            <person name="Yan Y."/>
        </authorList>
    </citation>
    <scope>NUCLEOTIDE SEQUENCE [LARGE SCALE GENOMIC DNA]</scope>
    <source>
        <strain evidence="5 7">FDAARGOS 1424</strain>
    </source>
</reference>
<name>A0A6N6K6T0_9ENTR</name>
<evidence type="ECO:0000313" key="4">
    <source>
        <dbReference type="EMBL" id="KAA1277458.1"/>
    </source>
</evidence>
<evidence type="ECO:0000259" key="3">
    <source>
        <dbReference type="Pfam" id="PF18729"/>
    </source>
</evidence>
<feature type="domain" description="STY4199-like HEPN" evidence="3">
    <location>
        <begin position="1"/>
        <end position="282"/>
    </location>
</feature>
<keyword evidence="7" id="KW-1185">Reference proteome</keyword>
<organism evidence="4 6">
    <name type="scientific">Citrobacter pasteurii</name>
    <dbReference type="NCBI Taxonomy" id="1563222"/>
    <lineage>
        <taxon>Bacteria</taxon>
        <taxon>Pseudomonadati</taxon>
        <taxon>Pseudomonadota</taxon>
        <taxon>Gammaproteobacteria</taxon>
        <taxon>Enterobacterales</taxon>
        <taxon>Enterobacteriaceae</taxon>
        <taxon>Citrobacter</taxon>
    </lineage>
</organism>
<dbReference type="Pfam" id="PF18729">
    <property type="entry name" value="HEPN_STY4199"/>
    <property type="match status" value="1"/>
</dbReference>
<sequence>MTNSALQATCAPFEHCLGIIRQASVEILLLLGVHVAEGKDPRWFLEQLDQARLNLGGWGAVARRLQMNDAQLSQFTLRLRHLQQSVPQYESGQDVSENQLISALRFVAALEQLRQQQPLLNYQTDIEIGGPDAQMRAQRQLRAIELTLKALVARVWPDQHPLNSFLKQHFGAERLRRWLKLGEGRDALDGMLFSELALMVVDKKLFVRHFTQIFNDTSVLMLFVEPRLTLRMFLDDCRLARNAVIAQQPLTSVQLMLLNYQYQQITHSVQRAFEERRTRINPASYLESDEPTVRQFWETARQKDEQAGGDKKEIADSIDPPEKRAQRTAEEREQLISGMLWVAVGVMVLAISLGAFWLFNAPAPQASSGQTVEIVQEEPRRDAPSARDSVTRMGITWDTFNMRAAIDRNDTRVTSLFLQGGMDWKLAWTEQAFSAGNTAVLKLLLRYPSQMDEAKPCQQFMTTISHAMSNGASLTSLHKSYLQSFCSTPEVVARQLYDVEQAQLRVRADPNAENKKWQKIHTALYDAIN</sequence>